<accession>T5KK06</accession>
<proteinExistence type="predicted"/>
<name>T5KK06_MICMQ</name>
<feature type="transmembrane region" description="Helical" evidence="1">
    <location>
        <begin position="140"/>
        <end position="164"/>
    </location>
</feature>
<reference evidence="2 3" key="1">
    <citation type="journal article" date="2013" name="Genome Announc.">
        <title>Whole-genome sequences of five oyster-associated bacteria show potential for crude oil hydrocarbon degradation.</title>
        <authorList>
            <person name="Chauhan A."/>
            <person name="Green S."/>
            <person name="Pathak A."/>
            <person name="Thomas J."/>
            <person name="Venkatramanan R."/>
        </authorList>
    </citation>
    <scope>NUCLEOTIDE SEQUENCE [LARGE SCALE GENOMIC DNA]</scope>
    <source>
        <strain evidence="2 3">MF109</strain>
    </source>
</reference>
<comment type="caution">
    <text evidence="2">The sequence shown here is derived from an EMBL/GenBank/DDBJ whole genome shotgun (WGS) entry which is preliminary data.</text>
</comment>
<feature type="transmembrane region" description="Helical" evidence="1">
    <location>
        <begin position="51"/>
        <end position="72"/>
    </location>
</feature>
<protein>
    <submittedName>
        <fullName evidence="2">Uncharacterized protein</fullName>
    </submittedName>
</protein>
<keyword evidence="1" id="KW-1133">Transmembrane helix</keyword>
<dbReference type="EMBL" id="ATAO01000057">
    <property type="protein sequence ID" value="EQM83978.1"/>
    <property type="molecule type" value="Genomic_DNA"/>
</dbReference>
<gene>
    <name evidence="2" type="ORF">L687_11845</name>
</gene>
<organism evidence="2 3">
    <name type="scientific">Microbacterium maritypicum MF109</name>
    <dbReference type="NCBI Taxonomy" id="1333857"/>
    <lineage>
        <taxon>Bacteria</taxon>
        <taxon>Bacillati</taxon>
        <taxon>Actinomycetota</taxon>
        <taxon>Actinomycetes</taxon>
        <taxon>Micrococcales</taxon>
        <taxon>Microbacteriaceae</taxon>
        <taxon>Microbacterium</taxon>
    </lineage>
</organism>
<sequence length="166" mass="17741">MRIELLIGGFAILIGILASILSRQTTELIVAGNYVIGSHRGSVANATQRPWMTRLIGIVFVIVGAVLVVYGVDDAPGPRPAPAEQWELILPLVSSGVLGAFGLGVLASRRRLTVLAAERLKVNGAEIYEGDQAERSARMIVLTFAIWIFVVSALISAAGVIFYLRA</sequence>
<keyword evidence="1" id="KW-0812">Transmembrane</keyword>
<dbReference type="Proteomes" id="UP000016033">
    <property type="component" value="Unassembled WGS sequence"/>
</dbReference>
<evidence type="ECO:0000256" key="1">
    <source>
        <dbReference type="SAM" id="Phobius"/>
    </source>
</evidence>
<keyword evidence="1" id="KW-0472">Membrane</keyword>
<feature type="transmembrane region" description="Helical" evidence="1">
    <location>
        <begin position="88"/>
        <end position="107"/>
    </location>
</feature>
<dbReference type="PATRIC" id="fig|1333857.3.peg.597"/>
<feature type="transmembrane region" description="Helical" evidence="1">
    <location>
        <begin position="6"/>
        <end position="30"/>
    </location>
</feature>
<dbReference type="RefSeq" id="WP_021198577.1">
    <property type="nucleotide sequence ID" value="NZ_ATAO01000057.1"/>
</dbReference>
<dbReference type="AlphaFoldDB" id="T5KK06"/>
<evidence type="ECO:0000313" key="2">
    <source>
        <dbReference type="EMBL" id="EQM83978.1"/>
    </source>
</evidence>
<evidence type="ECO:0000313" key="3">
    <source>
        <dbReference type="Proteomes" id="UP000016033"/>
    </source>
</evidence>